<feature type="binding site" evidence="6">
    <location>
        <begin position="147"/>
        <end position="148"/>
    </location>
    <ligand>
        <name>NAD(+)</name>
        <dbReference type="ChEBI" id="CHEBI:57540"/>
    </ligand>
</feature>
<dbReference type="HAMAP" id="MF_00361">
    <property type="entry name" value="NAD_kinase"/>
    <property type="match status" value="1"/>
</dbReference>
<keyword evidence="6" id="KW-0963">Cytoplasm</keyword>
<evidence type="ECO:0000256" key="3">
    <source>
        <dbReference type="ARBA" id="ARBA00022857"/>
    </source>
</evidence>
<keyword evidence="1 6" id="KW-0808">Transferase</keyword>
<feature type="binding site" evidence="6">
    <location>
        <position position="79"/>
    </location>
    <ligand>
        <name>NAD(+)</name>
        <dbReference type="ChEBI" id="CHEBI:57540"/>
    </ligand>
</feature>
<proteinExistence type="inferred from homology"/>
<dbReference type="GO" id="GO:0019674">
    <property type="term" value="P:NAD+ metabolic process"/>
    <property type="evidence" value="ECO:0007669"/>
    <property type="project" value="InterPro"/>
</dbReference>
<evidence type="ECO:0000256" key="4">
    <source>
        <dbReference type="ARBA" id="ARBA00023027"/>
    </source>
</evidence>
<keyword evidence="3 6" id="KW-0521">NADP</keyword>
<dbReference type="EMBL" id="QFRJ01000009">
    <property type="protein sequence ID" value="PWH85045.1"/>
    <property type="molecule type" value="Genomic_DNA"/>
</dbReference>
<name>A0A2U2XB72_9FLAO</name>
<dbReference type="GO" id="GO:0003951">
    <property type="term" value="F:NAD+ kinase activity"/>
    <property type="evidence" value="ECO:0007669"/>
    <property type="project" value="UniProtKB-UniRule"/>
</dbReference>
<dbReference type="InterPro" id="IPR002504">
    <property type="entry name" value="NADK"/>
</dbReference>
<gene>
    <name evidence="6" type="primary">nadK</name>
    <name evidence="7" type="ORF">DIT68_11785</name>
</gene>
<keyword evidence="6" id="KW-0547">Nucleotide-binding</keyword>
<comment type="cofactor">
    <cofactor evidence="6">
        <name>a divalent metal cation</name>
        <dbReference type="ChEBI" id="CHEBI:60240"/>
    </cofactor>
</comment>
<dbReference type="Gene3D" id="3.40.50.10330">
    <property type="entry name" value="Probable inorganic polyphosphate/atp-NAD kinase, domain 1"/>
    <property type="match status" value="1"/>
</dbReference>
<comment type="caution">
    <text evidence="7">The sequence shown here is derived from an EMBL/GenBank/DDBJ whole genome shotgun (WGS) entry which is preliminary data.</text>
</comment>
<keyword evidence="6" id="KW-0067">ATP-binding</keyword>
<comment type="similarity">
    <text evidence="6">Belongs to the NAD kinase family.</text>
</comment>
<evidence type="ECO:0000313" key="7">
    <source>
        <dbReference type="EMBL" id="PWH85045.1"/>
    </source>
</evidence>
<reference evidence="7 8" key="2">
    <citation type="submission" date="2018-05" db="EMBL/GenBank/DDBJ databases">
        <authorList>
            <person name="Lanie J.A."/>
            <person name="Ng W.-L."/>
            <person name="Kazmierczak K.M."/>
            <person name="Andrzejewski T.M."/>
            <person name="Davidsen T.M."/>
            <person name="Wayne K.J."/>
            <person name="Tettelin H."/>
            <person name="Glass J.I."/>
            <person name="Rusch D."/>
            <person name="Podicherti R."/>
            <person name="Tsui H.-C.T."/>
            <person name="Winkler M.E."/>
        </authorList>
    </citation>
    <scope>NUCLEOTIDE SEQUENCE [LARGE SCALE GENOMIC DNA]</scope>
    <source>
        <strain evidence="7 8">C305</strain>
    </source>
</reference>
<keyword evidence="4 6" id="KW-0520">NAD</keyword>
<protein>
    <recommendedName>
        <fullName evidence="6">NAD kinase</fullName>
        <ecNumber evidence="6">2.7.1.23</ecNumber>
    </recommendedName>
    <alternativeName>
        <fullName evidence="6">ATP-dependent NAD kinase</fullName>
    </alternativeName>
</protein>
<dbReference type="InterPro" id="IPR017438">
    <property type="entry name" value="ATP-NAD_kinase_N"/>
</dbReference>
<evidence type="ECO:0000256" key="2">
    <source>
        <dbReference type="ARBA" id="ARBA00022777"/>
    </source>
</evidence>
<dbReference type="OrthoDB" id="9774737at2"/>
<dbReference type="SUPFAM" id="SSF111331">
    <property type="entry name" value="NAD kinase/diacylglycerol kinase-like"/>
    <property type="match status" value="1"/>
</dbReference>
<dbReference type="PANTHER" id="PTHR20275">
    <property type="entry name" value="NAD KINASE"/>
    <property type="match status" value="1"/>
</dbReference>
<organism evidence="7 8">
    <name type="scientific">Brumimicrobium oceani</name>
    <dbReference type="NCBI Taxonomy" id="2100725"/>
    <lineage>
        <taxon>Bacteria</taxon>
        <taxon>Pseudomonadati</taxon>
        <taxon>Bacteroidota</taxon>
        <taxon>Flavobacteriia</taxon>
        <taxon>Flavobacteriales</taxon>
        <taxon>Crocinitomicaceae</taxon>
        <taxon>Brumimicrobium</taxon>
    </lineage>
</organism>
<evidence type="ECO:0000256" key="1">
    <source>
        <dbReference type="ARBA" id="ARBA00022679"/>
    </source>
</evidence>
<evidence type="ECO:0000313" key="8">
    <source>
        <dbReference type="Proteomes" id="UP000245370"/>
    </source>
</evidence>
<comment type="function">
    <text evidence="6">Involved in the regulation of the intracellular balance of NAD and NADP, and is a key enzyme in the biosynthesis of NADP. Catalyzes specifically the phosphorylation on 2'-hydroxyl of the adenosine moiety of NAD to yield NADP.</text>
</comment>
<dbReference type="Gene3D" id="2.60.200.30">
    <property type="entry name" value="Probable inorganic polyphosphate/atp-NAD kinase, domain 2"/>
    <property type="match status" value="1"/>
</dbReference>
<dbReference type="GO" id="GO:0006741">
    <property type="term" value="P:NADP+ biosynthetic process"/>
    <property type="evidence" value="ECO:0007669"/>
    <property type="project" value="UniProtKB-UniRule"/>
</dbReference>
<reference evidence="7 8" key="1">
    <citation type="submission" date="2018-05" db="EMBL/GenBank/DDBJ databases">
        <title>Brumimicrobium oceani sp. nov., isolated from coastal sediment.</title>
        <authorList>
            <person name="Kou Y."/>
        </authorList>
    </citation>
    <scope>NUCLEOTIDE SEQUENCE [LARGE SCALE GENOMIC DNA]</scope>
    <source>
        <strain evidence="7 8">C305</strain>
    </source>
</reference>
<keyword evidence="8" id="KW-1185">Reference proteome</keyword>
<evidence type="ECO:0000256" key="5">
    <source>
        <dbReference type="ARBA" id="ARBA00047925"/>
    </source>
</evidence>
<comment type="subcellular location">
    <subcellularLocation>
        <location evidence="6">Cytoplasm</location>
    </subcellularLocation>
</comment>
<keyword evidence="2 6" id="KW-0418">Kinase</keyword>
<dbReference type="RefSeq" id="WP_109360008.1">
    <property type="nucleotide sequence ID" value="NZ_QFRJ01000009.1"/>
</dbReference>
<dbReference type="GO" id="GO:0051287">
    <property type="term" value="F:NAD binding"/>
    <property type="evidence" value="ECO:0007669"/>
    <property type="project" value="UniProtKB-ARBA"/>
</dbReference>
<dbReference type="Proteomes" id="UP000245370">
    <property type="component" value="Unassembled WGS sequence"/>
</dbReference>
<dbReference type="InterPro" id="IPR016064">
    <property type="entry name" value="NAD/diacylglycerol_kinase_sf"/>
</dbReference>
<feature type="active site" description="Proton acceptor" evidence="6">
    <location>
        <position position="74"/>
    </location>
</feature>
<accession>A0A2U2XB72</accession>
<evidence type="ECO:0000256" key="6">
    <source>
        <dbReference type="HAMAP-Rule" id="MF_00361"/>
    </source>
</evidence>
<dbReference type="GO" id="GO:0005737">
    <property type="term" value="C:cytoplasm"/>
    <property type="evidence" value="ECO:0007669"/>
    <property type="project" value="UniProtKB-SubCell"/>
</dbReference>
<dbReference type="NCBIfam" id="NF002521">
    <property type="entry name" value="PRK01911.1"/>
    <property type="match status" value="1"/>
</dbReference>
<dbReference type="EC" id="2.7.1.23" evidence="6"/>
<dbReference type="Pfam" id="PF01513">
    <property type="entry name" value="NAD_kinase"/>
    <property type="match status" value="1"/>
</dbReference>
<dbReference type="InterPro" id="IPR017437">
    <property type="entry name" value="ATP-NAD_kinase_PpnK-typ_C"/>
</dbReference>
<dbReference type="AlphaFoldDB" id="A0A2U2XB72"/>
<dbReference type="GO" id="GO:0046872">
    <property type="term" value="F:metal ion binding"/>
    <property type="evidence" value="ECO:0007669"/>
    <property type="project" value="UniProtKB-UniRule"/>
</dbReference>
<feature type="binding site" evidence="6">
    <location>
        <begin position="188"/>
        <end position="193"/>
    </location>
    <ligand>
        <name>NAD(+)</name>
        <dbReference type="ChEBI" id="CHEBI:57540"/>
    </ligand>
</feature>
<feature type="binding site" evidence="6">
    <location>
        <position position="212"/>
    </location>
    <ligand>
        <name>NAD(+)</name>
        <dbReference type="ChEBI" id="CHEBI:57540"/>
    </ligand>
</feature>
<feature type="binding site" evidence="6">
    <location>
        <position position="177"/>
    </location>
    <ligand>
        <name>NAD(+)</name>
        <dbReference type="ChEBI" id="CHEBI:57540"/>
    </ligand>
</feature>
<sequence>MNVAIYSRKIMKHEVLFFNRIFKQMEDLNWNPIIEEDFYKQLKQQIGLKEGYQIFNSHTDFISGIDMAISIGGDGTFLKCVSYVRNSGVPILGINTGRLGFLADTNTADFERTIDRIQKKDYTFQKRSLINVETQENIFGDRNLALNELAVHKKDTASMITVEAYLGGEYLNSYWADGLLVGTPTGSTAYSLSCGGPIIYPSCGVHFLTPIAAHNLNVRPVIVPDHIPITLKAIGRDRNFLLTLDSHSKPVKTGTEIELRKADFMINVVKFSENGFFKTIREKMMWGIDQRNE</sequence>
<feature type="binding site" evidence="6">
    <location>
        <begin position="74"/>
        <end position="75"/>
    </location>
    <ligand>
        <name>NAD(+)</name>
        <dbReference type="ChEBI" id="CHEBI:57540"/>
    </ligand>
</feature>
<comment type="catalytic activity">
    <reaction evidence="5 6">
        <text>NAD(+) + ATP = ADP + NADP(+) + H(+)</text>
        <dbReference type="Rhea" id="RHEA:18629"/>
        <dbReference type="ChEBI" id="CHEBI:15378"/>
        <dbReference type="ChEBI" id="CHEBI:30616"/>
        <dbReference type="ChEBI" id="CHEBI:57540"/>
        <dbReference type="ChEBI" id="CHEBI:58349"/>
        <dbReference type="ChEBI" id="CHEBI:456216"/>
        <dbReference type="EC" id="2.7.1.23"/>
    </reaction>
</comment>
<dbReference type="PANTHER" id="PTHR20275:SF0">
    <property type="entry name" value="NAD KINASE"/>
    <property type="match status" value="1"/>
</dbReference>
<comment type="caution">
    <text evidence="6">Lacks conserved residue(s) required for the propagation of feature annotation.</text>
</comment>
<dbReference type="Pfam" id="PF20143">
    <property type="entry name" value="NAD_kinase_C"/>
    <property type="match status" value="1"/>
</dbReference>
<dbReference type="GO" id="GO:0005524">
    <property type="term" value="F:ATP binding"/>
    <property type="evidence" value="ECO:0007669"/>
    <property type="project" value="UniProtKB-KW"/>
</dbReference>